<comment type="caution">
    <text evidence="2">The sequence shown here is derived from an EMBL/GenBank/DDBJ whole genome shotgun (WGS) entry which is preliminary data.</text>
</comment>
<dbReference type="AlphaFoldDB" id="A0A9D4CZ77"/>
<dbReference type="EMBL" id="JAIWYP010000011">
    <property type="protein sequence ID" value="KAH3734463.1"/>
    <property type="molecule type" value="Genomic_DNA"/>
</dbReference>
<dbReference type="Proteomes" id="UP000828390">
    <property type="component" value="Unassembled WGS sequence"/>
</dbReference>
<protein>
    <submittedName>
        <fullName evidence="2">Uncharacterized protein</fullName>
    </submittedName>
</protein>
<accession>A0A9D4CZ77</accession>
<organism evidence="2 3">
    <name type="scientific">Dreissena polymorpha</name>
    <name type="common">Zebra mussel</name>
    <name type="synonym">Mytilus polymorpha</name>
    <dbReference type="NCBI Taxonomy" id="45954"/>
    <lineage>
        <taxon>Eukaryota</taxon>
        <taxon>Metazoa</taxon>
        <taxon>Spiralia</taxon>
        <taxon>Lophotrochozoa</taxon>
        <taxon>Mollusca</taxon>
        <taxon>Bivalvia</taxon>
        <taxon>Autobranchia</taxon>
        <taxon>Heteroconchia</taxon>
        <taxon>Euheterodonta</taxon>
        <taxon>Imparidentia</taxon>
        <taxon>Neoheterodontei</taxon>
        <taxon>Myida</taxon>
        <taxon>Dreissenoidea</taxon>
        <taxon>Dreissenidae</taxon>
        <taxon>Dreissena</taxon>
    </lineage>
</organism>
<feature type="region of interest" description="Disordered" evidence="1">
    <location>
        <begin position="75"/>
        <end position="94"/>
    </location>
</feature>
<proteinExistence type="predicted"/>
<reference evidence="2" key="1">
    <citation type="journal article" date="2019" name="bioRxiv">
        <title>The Genome of the Zebra Mussel, Dreissena polymorpha: A Resource for Invasive Species Research.</title>
        <authorList>
            <person name="McCartney M.A."/>
            <person name="Auch B."/>
            <person name="Kono T."/>
            <person name="Mallez S."/>
            <person name="Zhang Y."/>
            <person name="Obille A."/>
            <person name="Becker A."/>
            <person name="Abrahante J.E."/>
            <person name="Garbe J."/>
            <person name="Badalamenti J.P."/>
            <person name="Herman A."/>
            <person name="Mangelson H."/>
            <person name="Liachko I."/>
            <person name="Sullivan S."/>
            <person name="Sone E.D."/>
            <person name="Koren S."/>
            <person name="Silverstein K.A.T."/>
            <person name="Beckman K.B."/>
            <person name="Gohl D.M."/>
        </authorList>
    </citation>
    <scope>NUCLEOTIDE SEQUENCE</scope>
    <source>
        <strain evidence="2">Duluth1</strain>
        <tissue evidence="2">Whole animal</tissue>
    </source>
</reference>
<gene>
    <name evidence="2" type="ORF">DPMN_040902</name>
</gene>
<keyword evidence="3" id="KW-1185">Reference proteome</keyword>
<name>A0A9D4CZ77_DREPO</name>
<evidence type="ECO:0000313" key="3">
    <source>
        <dbReference type="Proteomes" id="UP000828390"/>
    </source>
</evidence>
<reference evidence="2" key="2">
    <citation type="submission" date="2020-11" db="EMBL/GenBank/DDBJ databases">
        <authorList>
            <person name="McCartney M.A."/>
            <person name="Auch B."/>
            <person name="Kono T."/>
            <person name="Mallez S."/>
            <person name="Becker A."/>
            <person name="Gohl D.M."/>
            <person name="Silverstein K.A.T."/>
            <person name="Koren S."/>
            <person name="Bechman K.B."/>
            <person name="Herman A."/>
            <person name="Abrahante J.E."/>
            <person name="Garbe J."/>
        </authorList>
    </citation>
    <scope>NUCLEOTIDE SEQUENCE</scope>
    <source>
        <strain evidence="2">Duluth1</strain>
        <tissue evidence="2">Whole animal</tissue>
    </source>
</reference>
<sequence>MVNIEVIMTTVGSCHFKDKPKVLTPTRVMPGQGDFEVSELPRMPWPQAKGEAHEIHPQSKDQPGIVVHICEDPEEYRSPGKPCIQQTKCPERNT</sequence>
<evidence type="ECO:0000256" key="1">
    <source>
        <dbReference type="SAM" id="MobiDB-lite"/>
    </source>
</evidence>
<evidence type="ECO:0000313" key="2">
    <source>
        <dbReference type="EMBL" id="KAH3734463.1"/>
    </source>
</evidence>